<dbReference type="Proteomes" id="UP000646478">
    <property type="component" value="Unassembled WGS sequence"/>
</dbReference>
<comment type="caution">
    <text evidence="1">The sequence shown here is derived from an EMBL/GenBank/DDBJ whole genome shotgun (WGS) entry which is preliminary data.</text>
</comment>
<evidence type="ECO:0000313" key="2">
    <source>
        <dbReference type="Proteomes" id="UP000646478"/>
    </source>
</evidence>
<name>A0A916SSA0_9HYPH</name>
<proteinExistence type="predicted"/>
<organism evidence="1 2">
    <name type="scientific">Brucella endophytica</name>
    <dbReference type="NCBI Taxonomy" id="1963359"/>
    <lineage>
        <taxon>Bacteria</taxon>
        <taxon>Pseudomonadati</taxon>
        <taxon>Pseudomonadota</taxon>
        <taxon>Alphaproteobacteria</taxon>
        <taxon>Hyphomicrobiales</taxon>
        <taxon>Brucellaceae</taxon>
        <taxon>Brucella/Ochrobactrum group</taxon>
        <taxon>Brucella</taxon>
    </lineage>
</organism>
<reference evidence="1" key="1">
    <citation type="journal article" date="2014" name="Int. J. Syst. Evol. Microbiol.">
        <title>Complete genome sequence of Corynebacterium casei LMG S-19264T (=DSM 44701T), isolated from a smear-ripened cheese.</title>
        <authorList>
            <consortium name="US DOE Joint Genome Institute (JGI-PGF)"/>
            <person name="Walter F."/>
            <person name="Albersmeier A."/>
            <person name="Kalinowski J."/>
            <person name="Ruckert C."/>
        </authorList>
    </citation>
    <scope>NUCLEOTIDE SEQUENCE</scope>
    <source>
        <strain evidence="1">CGMCC 1.15082</strain>
    </source>
</reference>
<evidence type="ECO:0000313" key="1">
    <source>
        <dbReference type="EMBL" id="GGB10745.1"/>
    </source>
</evidence>
<dbReference type="EMBL" id="BMHH01000031">
    <property type="protein sequence ID" value="GGB10745.1"/>
    <property type="molecule type" value="Genomic_DNA"/>
</dbReference>
<dbReference type="AlphaFoldDB" id="A0A916SSA0"/>
<keyword evidence="2" id="KW-1185">Reference proteome</keyword>
<accession>A0A916SSA0</accession>
<protein>
    <submittedName>
        <fullName evidence="1">Uncharacterized protein</fullName>
    </submittedName>
</protein>
<reference evidence="1" key="2">
    <citation type="submission" date="2020-09" db="EMBL/GenBank/DDBJ databases">
        <authorList>
            <person name="Sun Q."/>
            <person name="Zhou Y."/>
        </authorList>
    </citation>
    <scope>NUCLEOTIDE SEQUENCE</scope>
    <source>
        <strain evidence="1">CGMCC 1.15082</strain>
    </source>
</reference>
<sequence>MVRFQEAGGVGRADKGDLNLAALEHLKLISCTQQLHVHLHSGVFFTKVRNHVGQHMRQSDVDTADVNLSAFIAGNRTGVRDGPVDAA</sequence>
<gene>
    <name evidence="1" type="ORF">GCM10011491_43320</name>
</gene>